<evidence type="ECO:0000256" key="1">
    <source>
        <dbReference type="SAM" id="MobiDB-lite"/>
    </source>
</evidence>
<dbReference type="Proteomes" id="UP000254343">
    <property type="component" value="Unassembled WGS sequence"/>
</dbReference>
<evidence type="ECO:0000313" key="2">
    <source>
        <dbReference type="EMBL" id="SUU83366.1"/>
    </source>
</evidence>
<dbReference type="EMBL" id="UIGB01000001">
    <property type="protein sequence ID" value="SUU83366.1"/>
    <property type="molecule type" value="Genomic_DNA"/>
</dbReference>
<reference evidence="2 3" key="1">
    <citation type="submission" date="2018-06" db="EMBL/GenBank/DDBJ databases">
        <authorList>
            <consortium name="Pathogen Informatics"/>
            <person name="Doyle S."/>
        </authorList>
    </citation>
    <scope>NUCLEOTIDE SEQUENCE [LARGE SCALE GENOMIC DNA]</scope>
    <source>
        <strain evidence="2 3">NCTC12722</strain>
    </source>
</reference>
<dbReference type="AlphaFoldDB" id="A0A380W3D9"/>
<sequence>MYCSESTRCLGDGTPQSGIGHRGDFPTGAERKSCGNASKASSTSIRSQTVSVLITRGEGIRPSLTISSKREGDTQNNEEVFFVEQVHMIDRQG</sequence>
<gene>
    <name evidence="2" type="ORF">NCTC12722_00530</name>
</gene>
<organism evidence="2 3">
    <name type="scientific">Afipia felis</name>
    <name type="common">Cat scratch disease bacillus</name>
    <dbReference type="NCBI Taxonomy" id="1035"/>
    <lineage>
        <taxon>Bacteria</taxon>
        <taxon>Pseudomonadati</taxon>
        <taxon>Pseudomonadota</taxon>
        <taxon>Alphaproteobacteria</taxon>
        <taxon>Hyphomicrobiales</taxon>
        <taxon>Nitrobacteraceae</taxon>
        <taxon>Afipia</taxon>
    </lineage>
</organism>
<proteinExistence type="predicted"/>
<accession>A0A380W3D9</accession>
<name>A0A380W3D9_AFIFE</name>
<feature type="compositionally biased region" description="Polar residues" evidence="1">
    <location>
        <begin position="35"/>
        <end position="46"/>
    </location>
</feature>
<evidence type="ECO:0000313" key="3">
    <source>
        <dbReference type="Proteomes" id="UP000254343"/>
    </source>
</evidence>
<feature type="compositionally biased region" description="Basic and acidic residues" evidence="1">
    <location>
        <begin position="21"/>
        <end position="33"/>
    </location>
</feature>
<protein>
    <submittedName>
        <fullName evidence="2">Uncharacterized protein</fullName>
    </submittedName>
</protein>
<feature type="region of interest" description="Disordered" evidence="1">
    <location>
        <begin position="1"/>
        <end position="46"/>
    </location>
</feature>